<keyword evidence="8" id="KW-0325">Glycoprotein</keyword>
<dbReference type="InterPro" id="IPR043046">
    <property type="entry name" value="IL17RA/B_FnIII-like_2_sf"/>
</dbReference>
<dbReference type="Gene3D" id="2.60.40.2150">
    <property type="entry name" value="Interleukin-17 receptor A/B, fibronectin-III-like domain 2"/>
    <property type="match status" value="1"/>
</dbReference>
<dbReference type="Gene3D" id="3.40.50.11530">
    <property type="match status" value="1"/>
</dbReference>
<dbReference type="RefSeq" id="XP_060047454.1">
    <property type="nucleotide sequence ID" value="XM_060191471.1"/>
</dbReference>
<keyword evidence="6 10" id="KW-0472">Membrane</keyword>
<dbReference type="Pfam" id="PF08357">
    <property type="entry name" value="SEFIR"/>
    <property type="match status" value="1"/>
</dbReference>
<dbReference type="InterPro" id="IPR013568">
    <property type="entry name" value="SEFIR_dom"/>
</dbReference>
<feature type="domain" description="SEFIR" evidence="12">
    <location>
        <begin position="371"/>
        <end position="529"/>
    </location>
</feature>
<dbReference type="InterPro" id="IPR032356">
    <property type="entry name" value="IL17R_A/B_N"/>
</dbReference>
<keyword evidence="2" id="KW-1003">Cell membrane</keyword>
<dbReference type="Gene3D" id="2.60.40.2160">
    <property type="entry name" value="Interleukin-17 receptor A/B, fibronectin-III-like domain 1"/>
    <property type="match status" value="1"/>
</dbReference>
<evidence type="ECO:0000256" key="1">
    <source>
        <dbReference type="ARBA" id="ARBA00004251"/>
    </source>
</evidence>
<evidence type="ECO:0000256" key="11">
    <source>
        <dbReference type="SAM" id="SignalP"/>
    </source>
</evidence>
<sequence>MGVCTGRPRVLLLVLLGALVAGGASLRLLETEPANCSLEELGCIIRKSSCLDKSWVRPHSLTPSPPREVQAQLDFTLTQHGSLLPLLRIEWTLKGDASILSLKGAEVSVLQVNTNERLCVKFKFLSTVRPEYAKRLRLAFSNFVVEPNQDYVVIVHHLPKPGFDGEPNHLSTTFHVPGCEDAIMKRTTPCVSSGSLWEPNVTAEMLGAQQLQVSFNPWNESARYQLLLQSFPRGDNHSCFSTILDVPGPTAESAPRTSVILKLSQFSGCCQHYVQIQPFFSSCQNDCRRHPLTVPCPEVPTTTLRPSCFRRVHPLWAYGVMMGVAILLVGSVILATICMTWTLAGSRGEKRSEDAKLTGDQSSLSPPPLKPQKVWLVYSADHPLYVEVVLKFAQFLLTVCSTQVALDLLEEQAISEAGAMRWLGRQKQEVVEGSCKALVLCSRGTLAKWHTLLGQAGPGVHLRCDHARPAGDLFTAALNLILPDFRRPACFGAYIVCYFGGVSCEADVPELFRAAPQYSLPGRLEELYFRIQDLEMFAPGRMHRVGALSPNGYLQSPAGWQLHQALQRFRAWQARYPDWFERENLLSARPDVWTLEEEREEEEEVAGGLVEPLLCLQGGILRQEPLMQEAASHSCLLLDLLATEDTRGLSRLELHPLGPQVTGTLQTTVLPADVVAPAQAMEPIPAAAEGGVASRLTPLDPSEACPLPQGPRRNSILLHHPAQASEVPPPSSTPMPAAPPEPLLELEGLMLSLFQQSLQGGWEKPGGALKDPRLPSEEEQSDQGYISRSSPLPPDGQLDTEEEEDPSPQAQPLSPQDLEKLRCLQQQLLFQGLQQPSGWGSTESGGLAARHPPTSPECVSLREVCEPTVTPVGLQMPMSRCEGAPSR</sequence>
<accession>A0ABM3XF51</accession>
<evidence type="ECO:0000313" key="13">
    <source>
        <dbReference type="Proteomes" id="UP001652624"/>
    </source>
</evidence>
<evidence type="ECO:0000256" key="3">
    <source>
        <dbReference type="ARBA" id="ARBA00022692"/>
    </source>
</evidence>
<evidence type="ECO:0000256" key="10">
    <source>
        <dbReference type="SAM" id="Phobius"/>
    </source>
</evidence>
<evidence type="ECO:0000256" key="4">
    <source>
        <dbReference type="ARBA" id="ARBA00022729"/>
    </source>
</evidence>
<proteinExistence type="predicted"/>
<evidence type="ECO:0000256" key="7">
    <source>
        <dbReference type="ARBA" id="ARBA00023170"/>
    </source>
</evidence>
<evidence type="ECO:0000256" key="5">
    <source>
        <dbReference type="ARBA" id="ARBA00022989"/>
    </source>
</evidence>
<evidence type="ECO:0000256" key="8">
    <source>
        <dbReference type="ARBA" id="ARBA00023180"/>
    </source>
</evidence>
<dbReference type="InterPro" id="IPR039465">
    <property type="entry name" value="IL-17_rcpt-like"/>
</dbReference>
<evidence type="ECO:0000256" key="2">
    <source>
        <dbReference type="ARBA" id="ARBA00022475"/>
    </source>
</evidence>
<dbReference type="PROSITE" id="PS51534">
    <property type="entry name" value="SEFIR"/>
    <property type="match status" value="1"/>
</dbReference>
<feature type="transmembrane region" description="Helical" evidence="10">
    <location>
        <begin position="315"/>
        <end position="343"/>
    </location>
</feature>
<feature type="region of interest" description="Disordered" evidence="9">
    <location>
        <begin position="694"/>
        <end position="714"/>
    </location>
</feature>
<organism evidence="13 14">
    <name type="scientific">Erinaceus europaeus</name>
    <name type="common">Western European hedgehog</name>
    <dbReference type="NCBI Taxonomy" id="9365"/>
    <lineage>
        <taxon>Eukaryota</taxon>
        <taxon>Metazoa</taxon>
        <taxon>Chordata</taxon>
        <taxon>Craniata</taxon>
        <taxon>Vertebrata</taxon>
        <taxon>Euteleostomi</taxon>
        <taxon>Mammalia</taxon>
        <taxon>Eutheria</taxon>
        <taxon>Laurasiatheria</taxon>
        <taxon>Eulipotyphla</taxon>
        <taxon>Erinaceidae</taxon>
        <taxon>Erinaceinae</taxon>
        <taxon>Erinaceus</taxon>
    </lineage>
</organism>
<dbReference type="InterPro" id="IPR038683">
    <property type="entry name" value="IL17RA/B_FnIII-like_1_sf"/>
</dbReference>
<gene>
    <name evidence="14" type="primary">IL17RA</name>
</gene>
<dbReference type="PANTHER" id="PTHR15583">
    <property type="entry name" value="INTERLEUKIN-17 RECEPTOR"/>
    <property type="match status" value="1"/>
</dbReference>
<keyword evidence="13" id="KW-1185">Reference proteome</keyword>
<keyword evidence="3 10" id="KW-0812">Transmembrane</keyword>
<comment type="subcellular location">
    <subcellularLocation>
        <location evidence="1">Cell membrane</location>
        <topology evidence="1">Single-pass type I membrane protein</topology>
    </subcellularLocation>
</comment>
<keyword evidence="5 10" id="KW-1133">Transmembrane helix</keyword>
<feature type="chain" id="PRO_5046220414" evidence="11">
    <location>
        <begin position="26"/>
        <end position="887"/>
    </location>
</feature>
<dbReference type="Proteomes" id="UP001652624">
    <property type="component" value="Chromosome 5"/>
</dbReference>
<feature type="signal peptide" evidence="11">
    <location>
        <begin position="1"/>
        <end position="25"/>
    </location>
</feature>
<evidence type="ECO:0000313" key="14">
    <source>
        <dbReference type="RefSeq" id="XP_060047454.1"/>
    </source>
</evidence>
<feature type="region of interest" description="Disordered" evidence="9">
    <location>
        <begin position="835"/>
        <end position="857"/>
    </location>
</feature>
<keyword evidence="7 14" id="KW-0675">Receptor</keyword>
<dbReference type="Pfam" id="PF16578">
    <property type="entry name" value="IL17R_fnIII_D2"/>
    <property type="match status" value="1"/>
</dbReference>
<keyword evidence="4 11" id="KW-0732">Signal</keyword>
<dbReference type="PANTHER" id="PTHR15583:SF13">
    <property type="entry name" value="INTERLEUKIN-17 RECEPTOR A"/>
    <property type="match status" value="1"/>
</dbReference>
<name>A0ABM3XF51_ERIEU</name>
<feature type="region of interest" description="Disordered" evidence="9">
    <location>
        <begin position="761"/>
        <end position="816"/>
    </location>
</feature>
<protein>
    <submittedName>
        <fullName evidence="14">Interleukin-17 receptor A</fullName>
    </submittedName>
</protein>
<reference evidence="14" key="1">
    <citation type="submission" date="2025-08" db="UniProtKB">
        <authorList>
            <consortium name="RefSeq"/>
        </authorList>
    </citation>
    <scope>IDENTIFICATION</scope>
</reference>
<evidence type="ECO:0000256" key="6">
    <source>
        <dbReference type="ARBA" id="ARBA00023136"/>
    </source>
</evidence>
<evidence type="ECO:0000256" key="9">
    <source>
        <dbReference type="SAM" id="MobiDB-lite"/>
    </source>
</evidence>
<evidence type="ECO:0000259" key="12">
    <source>
        <dbReference type="PROSITE" id="PS51534"/>
    </source>
</evidence>
<dbReference type="Pfam" id="PF16556">
    <property type="entry name" value="IL17R_fnIII_D1"/>
    <property type="match status" value="1"/>
</dbReference>
<dbReference type="GeneID" id="103108311"/>